<protein>
    <submittedName>
        <fullName evidence="1">Uncharacterized protein</fullName>
    </submittedName>
</protein>
<comment type="caution">
    <text evidence="1">The sequence shown here is derived from an EMBL/GenBank/DDBJ whole genome shotgun (WGS) entry which is preliminary data.</text>
</comment>
<dbReference type="SUPFAM" id="SSF160246">
    <property type="entry name" value="EspE N-terminal domain-like"/>
    <property type="match status" value="1"/>
</dbReference>
<reference evidence="1" key="1">
    <citation type="submission" date="2016-10" db="EMBL/GenBank/DDBJ databases">
        <title>Sequence of Gallionella enrichment culture.</title>
        <authorList>
            <person name="Poehlein A."/>
            <person name="Muehling M."/>
            <person name="Daniel R."/>
        </authorList>
    </citation>
    <scope>NUCLEOTIDE SEQUENCE</scope>
</reference>
<organism evidence="1">
    <name type="scientific">mine drainage metagenome</name>
    <dbReference type="NCBI Taxonomy" id="410659"/>
    <lineage>
        <taxon>unclassified sequences</taxon>
        <taxon>metagenomes</taxon>
        <taxon>ecological metagenomes</taxon>
    </lineage>
</organism>
<accession>A0A1J5SY48</accession>
<proteinExistence type="predicted"/>
<dbReference type="InterPro" id="IPR037257">
    <property type="entry name" value="T2SS_E_N_sf"/>
</dbReference>
<sequence length="165" mass="18650">MNPEYRPLVMRANRLLGASLVEHNLVKIEDLERANERLLEIINADDLGQATVLGVLAYELKCVKEDDVLAHLVDTDGIGLVDLRAYDVSEELRKNVDLAACWATWSVPFDREDEFVLIATAYYLSPAVRTYWEKQLNAPILWFGTTLENVSTLLERIESERGSAA</sequence>
<gene>
    <name evidence="1" type="ORF">GALL_53140</name>
</gene>
<dbReference type="AlphaFoldDB" id="A0A1J5SY48"/>
<name>A0A1J5SY48_9ZZZZ</name>
<evidence type="ECO:0000313" key="1">
    <source>
        <dbReference type="EMBL" id="OIR13498.1"/>
    </source>
</evidence>
<dbReference type="EMBL" id="MLJW01000014">
    <property type="protein sequence ID" value="OIR13498.1"/>
    <property type="molecule type" value="Genomic_DNA"/>
</dbReference>